<dbReference type="Proteomes" id="UP001596025">
    <property type="component" value="Unassembled WGS sequence"/>
</dbReference>
<dbReference type="Pfam" id="PF20181">
    <property type="entry name" value="DUF6544"/>
    <property type="match status" value="1"/>
</dbReference>
<evidence type="ECO:0000313" key="1">
    <source>
        <dbReference type="EMBL" id="MFC4693232.1"/>
    </source>
</evidence>
<comment type="caution">
    <text evidence="1">The sequence shown here is derived from an EMBL/GenBank/DDBJ whole genome shotgun (WGS) entry which is preliminary data.</text>
</comment>
<name>A0ABV9LIL0_9ACTN</name>
<reference evidence="2" key="1">
    <citation type="journal article" date="2019" name="Int. J. Syst. Evol. Microbiol.">
        <title>The Global Catalogue of Microorganisms (GCM) 10K type strain sequencing project: providing services to taxonomists for standard genome sequencing and annotation.</title>
        <authorList>
            <consortium name="The Broad Institute Genomics Platform"/>
            <consortium name="The Broad Institute Genome Sequencing Center for Infectious Disease"/>
            <person name="Wu L."/>
            <person name="Ma J."/>
        </authorList>
    </citation>
    <scope>NUCLEOTIDE SEQUENCE [LARGE SCALE GENOMIC DNA]</scope>
    <source>
        <strain evidence="2">CCUG 62763</strain>
    </source>
</reference>
<organism evidence="1 2">
    <name type="scientific">Geodermatophilus arenarius</name>
    <dbReference type="NCBI Taxonomy" id="1137990"/>
    <lineage>
        <taxon>Bacteria</taxon>
        <taxon>Bacillati</taxon>
        <taxon>Actinomycetota</taxon>
        <taxon>Actinomycetes</taxon>
        <taxon>Geodermatophilales</taxon>
        <taxon>Geodermatophilaceae</taxon>
        <taxon>Geodermatophilus</taxon>
    </lineage>
</organism>
<proteinExistence type="predicted"/>
<keyword evidence="2" id="KW-1185">Reference proteome</keyword>
<evidence type="ECO:0000313" key="2">
    <source>
        <dbReference type="Proteomes" id="UP001596025"/>
    </source>
</evidence>
<accession>A0ABV9LIL0</accession>
<dbReference type="InterPro" id="IPR046674">
    <property type="entry name" value="DUF6544"/>
</dbReference>
<gene>
    <name evidence="1" type="ORF">ACFO3M_07530</name>
</gene>
<sequence>MTEDDLAGLLPVVARYLRAMGVVGRPRSWSLRAHFIGRFRRGPDQPWLPLNAWQYNSGVEVARLFRMRLLVARVLPMWGWDTYRAGAGRMMGKALGLVTVADGSGPEFDIGELTTWLNDAVLLAPGMLLHPRTAWEAAGDHSFRVAVTDAGHTVSAEVFLDEAGRPRDFRSEDRWADLPGGPVRAPWSTPVAGWTVVDGRPQMTGGAAVWHLPDGEYRYAEMALQNLDLDVSP</sequence>
<dbReference type="EMBL" id="JBHSGR010000006">
    <property type="protein sequence ID" value="MFC4693232.1"/>
    <property type="molecule type" value="Genomic_DNA"/>
</dbReference>
<protein>
    <submittedName>
        <fullName evidence="1">DUF6544 family protein</fullName>
    </submittedName>
</protein>
<dbReference type="RefSeq" id="WP_387987954.1">
    <property type="nucleotide sequence ID" value="NZ_JBHSGR010000006.1"/>
</dbReference>